<gene>
    <name evidence="2" type="ORF">HNV11_11850</name>
</gene>
<dbReference type="PANTHER" id="PTHR43362:SF1">
    <property type="entry name" value="MANNITOL DEHYDROGENASE 2-RELATED"/>
    <property type="match status" value="1"/>
</dbReference>
<dbReference type="EMBL" id="CP053435">
    <property type="protein sequence ID" value="QJW90019.1"/>
    <property type="molecule type" value="Genomic_DNA"/>
</dbReference>
<dbReference type="RefSeq" id="WP_171739864.1">
    <property type="nucleotide sequence ID" value="NZ_CP053435.1"/>
</dbReference>
<evidence type="ECO:0000313" key="3">
    <source>
        <dbReference type="Proteomes" id="UP000502756"/>
    </source>
</evidence>
<dbReference type="PANTHER" id="PTHR43362">
    <property type="entry name" value="MANNITOL DEHYDROGENASE DSF1-RELATED"/>
    <property type="match status" value="1"/>
</dbReference>
<dbReference type="Proteomes" id="UP000502756">
    <property type="component" value="Chromosome"/>
</dbReference>
<dbReference type="KEGG" id="stae:HNV11_11850"/>
<keyword evidence="3" id="KW-1185">Reference proteome</keyword>
<dbReference type="SUPFAM" id="SSF48179">
    <property type="entry name" value="6-phosphogluconate dehydrogenase C-terminal domain-like"/>
    <property type="match status" value="1"/>
</dbReference>
<proteinExistence type="predicted"/>
<dbReference type="InterPro" id="IPR013328">
    <property type="entry name" value="6PGD_dom2"/>
</dbReference>
<dbReference type="InterPro" id="IPR013118">
    <property type="entry name" value="Mannitol_DH_C"/>
</dbReference>
<name>A0A6M5Y7Z0_9BACT</name>
<dbReference type="InterPro" id="IPR050988">
    <property type="entry name" value="Mannitol_DH/Oxidoreductase"/>
</dbReference>
<reference evidence="2 3" key="1">
    <citation type="submission" date="2020-05" db="EMBL/GenBank/DDBJ databases">
        <title>Genome sequencing of Spirosoma sp. TS118.</title>
        <authorList>
            <person name="Lee J.-H."/>
            <person name="Jeong S."/>
            <person name="Zhao L."/>
            <person name="Jung J.-H."/>
            <person name="Kim M.-K."/>
            <person name="Lim S."/>
        </authorList>
    </citation>
    <scope>NUCLEOTIDE SEQUENCE [LARGE SCALE GENOMIC DNA]</scope>
    <source>
        <strain evidence="2 3">TS118</strain>
    </source>
</reference>
<evidence type="ECO:0000259" key="1">
    <source>
        <dbReference type="Pfam" id="PF08125"/>
    </source>
</evidence>
<dbReference type="GO" id="GO:0016616">
    <property type="term" value="F:oxidoreductase activity, acting on the CH-OH group of donors, NAD or NADP as acceptor"/>
    <property type="evidence" value="ECO:0007669"/>
    <property type="project" value="TreeGrafter"/>
</dbReference>
<sequence>MLTTIQNQSTTDLLNASQCMLSYPAYLAGYRTVQEAMQDRLFNAYLNAFLNATQDCPDSRRLSGLSGGGNESLLAQLTDTTSDTELEELCRDGASRLSAFILPILLDRLKRGREISCLAFLLAAYGHYLHTGMDDKGEIYTVDEPHLTDEDWLRVNDLDTTAFLAMSPFAAANLLDFPQLVAPYKIYRIQIACYGLVFSLKQALCAFWETQPEVSESSSCS</sequence>
<accession>A0A6M5Y7Z0</accession>
<protein>
    <recommendedName>
        <fullName evidence="1">Mannitol dehydrogenase C-terminal domain-containing protein</fullName>
    </recommendedName>
</protein>
<organism evidence="2 3">
    <name type="scientific">Spirosoma taeanense</name>
    <dbReference type="NCBI Taxonomy" id="2735870"/>
    <lineage>
        <taxon>Bacteria</taxon>
        <taxon>Pseudomonadati</taxon>
        <taxon>Bacteroidota</taxon>
        <taxon>Cytophagia</taxon>
        <taxon>Cytophagales</taxon>
        <taxon>Cytophagaceae</taxon>
        <taxon>Spirosoma</taxon>
    </lineage>
</organism>
<dbReference type="AlphaFoldDB" id="A0A6M5Y7Z0"/>
<feature type="domain" description="Mannitol dehydrogenase C-terminal" evidence="1">
    <location>
        <begin position="13"/>
        <end position="149"/>
    </location>
</feature>
<evidence type="ECO:0000313" key="2">
    <source>
        <dbReference type="EMBL" id="QJW90019.1"/>
    </source>
</evidence>
<dbReference type="InterPro" id="IPR008927">
    <property type="entry name" value="6-PGluconate_DH-like_C_sf"/>
</dbReference>
<dbReference type="Gene3D" id="1.10.1040.10">
    <property type="entry name" value="N-(1-d-carboxylethyl)-l-norvaline Dehydrogenase, domain 2"/>
    <property type="match status" value="1"/>
</dbReference>
<dbReference type="Pfam" id="PF08125">
    <property type="entry name" value="Mannitol_dh_C"/>
    <property type="match status" value="1"/>
</dbReference>